<sequence length="376" mass="44223">MLVEKFIKYPPGRDVVFVLGAGASNPDGVPLQKELLPQILNPALDEIRNSTIGKVVIEFIEENFQFDRELNLYPRLEAVFGFIDYFIQHNESLNSKYNVARIREIREYLIKLIHYIVNLNTDKKSHYYHLFWKNIVDNVPNSSIITLNYDTLLEQAFETNDENESFFNKNFYLDYCMHFMNYEKIPQLKEYHYWINPREPLLLEESIEPKAFKIIKLHGSLNWKYCSCCNQTLLTTWDRKIDLNRGKFLGYTHPDKVEYEYRCPIDGTDFETLIMPPSYLKSLHHPVISQLLVEASKEIRAADKIVFIGYSLSESDLHIKALFKKNIRPGAELIVINPKKKESLELNYKSLAEKVRFVNMTFEGLIEKGFFSEFMP</sequence>
<dbReference type="eggNOG" id="COG0846">
    <property type="taxonomic scope" value="Bacteria"/>
</dbReference>
<dbReference type="Proteomes" id="UP000009011">
    <property type="component" value="Chromosome"/>
</dbReference>
<name>I7A2S0_MELRP</name>
<protein>
    <submittedName>
        <fullName evidence="1">Uncharacterized protein</fullName>
    </submittedName>
</protein>
<dbReference type="Gene3D" id="3.40.50.1220">
    <property type="entry name" value="TPP-binding domain"/>
    <property type="match status" value="1"/>
</dbReference>
<gene>
    <name evidence="1" type="ordered locus">MROS_0985</name>
</gene>
<proteinExistence type="predicted"/>
<dbReference type="OrthoDB" id="7054911at2"/>
<evidence type="ECO:0000313" key="2">
    <source>
        <dbReference type="Proteomes" id="UP000009011"/>
    </source>
</evidence>
<dbReference type="EMBL" id="CP003557">
    <property type="protein sequence ID" value="AFN74226.1"/>
    <property type="molecule type" value="Genomic_DNA"/>
</dbReference>
<dbReference type="Pfam" id="PF13289">
    <property type="entry name" value="SIR2_2"/>
    <property type="match status" value="1"/>
</dbReference>
<dbReference type="RefSeq" id="WP_014855662.1">
    <property type="nucleotide sequence ID" value="NC_018178.1"/>
</dbReference>
<reference evidence="1 2" key="1">
    <citation type="journal article" date="2013" name="PLoS ONE">
        <title>Genomic analysis of Melioribacter roseus, facultatively anaerobic organotrophic bacterium representing a novel deep lineage within Bacteriodetes/Chlorobi group.</title>
        <authorList>
            <person name="Kadnikov V.V."/>
            <person name="Mardanov A.V."/>
            <person name="Podosokorskaya O.A."/>
            <person name="Gavrilov S.N."/>
            <person name="Kublanov I.V."/>
            <person name="Beletsky A.V."/>
            <person name="Bonch-Osmolovskaya E.A."/>
            <person name="Ravin N.V."/>
        </authorList>
    </citation>
    <scope>NUCLEOTIDE SEQUENCE [LARGE SCALE GENOMIC DNA]</scope>
    <source>
        <strain evidence="2">JCM 17771 / P3M-2</strain>
    </source>
</reference>
<dbReference type="PATRIC" id="fig|1191523.3.peg.1040"/>
<keyword evidence="2" id="KW-1185">Reference proteome</keyword>
<accession>I7A2S0</accession>
<dbReference type="SUPFAM" id="SSF52467">
    <property type="entry name" value="DHS-like NAD/FAD-binding domain"/>
    <property type="match status" value="1"/>
</dbReference>
<organism evidence="1 2">
    <name type="scientific">Melioribacter roseus (strain DSM 23840 / JCM 17771 / VKM B-2668 / P3M-2)</name>
    <dbReference type="NCBI Taxonomy" id="1191523"/>
    <lineage>
        <taxon>Bacteria</taxon>
        <taxon>Pseudomonadati</taxon>
        <taxon>Ignavibacteriota</taxon>
        <taxon>Ignavibacteria</taxon>
        <taxon>Ignavibacteriales</taxon>
        <taxon>Melioribacteraceae</taxon>
        <taxon>Melioribacter</taxon>
    </lineage>
</organism>
<dbReference type="InterPro" id="IPR029035">
    <property type="entry name" value="DHS-like_NAD/FAD-binding_dom"/>
</dbReference>
<evidence type="ECO:0000313" key="1">
    <source>
        <dbReference type="EMBL" id="AFN74226.1"/>
    </source>
</evidence>
<dbReference type="KEGG" id="mro:MROS_0985"/>
<dbReference type="AlphaFoldDB" id="I7A2S0"/>
<dbReference type="HOGENOM" id="CLU_060310_0_0_10"/>
<dbReference type="STRING" id="1191523.MROS_0985"/>